<evidence type="ECO:0000313" key="1">
    <source>
        <dbReference type="EMBL" id="BBO74960.1"/>
    </source>
</evidence>
<dbReference type="SUPFAM" id="SSF52540">
    <property type="entry name" value="P-loop containing nucleoside triphosphate hydrolases"/>
    <property type="match status" value="1"/>
</dbReference>
<dbReference type="KEGG" id="dwd:DSCW_23770"/>
<proteinExistence type="predicted"/>
<dbReference type="AlphaFoldDB" id="A0A5K7Z2T9"/>
<keyword evidence="2" id="KW-1185">Reference proteome</keyword>
<organism evidence="1 2">
    <name type="scientific">Desulfosarcina widdelii</name>
    <dbReference type="NCBI Taxonomy" id="947919"/>
    <lineage>
        <taxon>Bacteria</taxon>
        <taxon>Pseudomonadati</taxon>
        <taxon>Thermodesulfobacteriota</taxon>
        <taxon>Desulfobacteria</taxon>
        <taxon>Desulfobacterales</taxon>
        <taxon>Desulfosarcinaceae</taxon>
        <taxon>Desulfosarcina</taxon>
    </lineage>
</organism>
<dbReference type="EMBL" id="AP021875">
    <property type="protein sequence ID" value="BBO74960.1"/>
    <property type="molecule type" value="Genomic_DNA"/>
</dbReference>
<gene>
    <name evidence="1" type="ORF">DSCW_23770</name>
</gene>
<accession>A0A5K7Z2T9</accession>
<dbReference type="Proteomes" id="UP000427769">
    <property type="component" value="Chromosome"/>
</dbReference>
<name>A0A5K7Z2T9_9BACT</name>
<dbReference type="InterPro" id="IPR027417">
    <property type="entry name" value="P-loop_NTPase"/>
</dbReference>
<dbReference type="SUPFAM" id="SSF46785">
    <property type="entry name" value="Winged helix' DNA-binding domain"/>
    <property type="match status" value="1"/>
</dbReference>
<sequence>MARKDIMEVNLKKTSSESVRPLFTPEVSDSLSGLDIPDTLVEDLILRRLYTTGTNSLKALSQALKLSYSVVQEIFERLRKEQFFEIKGMQDRDYIFTLSGKGQEFARKSYEMCRYVGPAPVSLDAYRNAVMAQKGKVSVNRSSLRSLFSDLVLTDNLLDQLGPALNSQNSIFLYGSTGNGKTSLASRMARIYDDVIAVPYAVEFDRQIIVVYDPVFHERVDTAVQAIDPRWVLCRRPCVIVGGELTANMLELKMDESTGVYAAPLQMKANNGMFVIDDFGRQILSPEYLLNRWIVPLDRRVDYLSLTYGVKFEIPFQETVVFSTNFDPSKLADEAFLRRIQNKIYVEPVGPEVFDQIFIRVVENKNLKSEPGSSKFLRNLCSELMGRELRACYPDDIITIIEAISAYEEVPVLISKDNLKRAADIYFTQTLTVTDT</sequence>
<protein>
    <submittedName>
        <fullName evidence="1">ATPase AAA</fullName>
    </submittedName>
</protein>
<dbReference type="InterPro" id="IPR036390">
    <property type="entry name" value="WH_DNA-bd_sf"/>
</dbReference>
<dbReference type="Gene3D" id="3.40.50.300">
    <property type="entry name" value="P-loop containing nucleotide triphosphate hydrolases"/>
    <property type="match status" value="1"/>
</dbReference>
<reference evidence="1 2" key="1">
    <citation type="submission" date="2019-11" db="EMBL/GenBank/DDBJ databases">
        <title>Comparative genomics of hydrocarbon-degrading Desulfosarcina strains.</title>
        <authorList>
            <person name="Watanabe M."/>
            <person name="Kojima H."/>
            <person name="Fukui M."/>
        </authorList>
    </citation>
    <scope>NUCLEOTIDE SEQUENCE [LARGE SCALE GENOMIC DNA]</scope>
    <source>
        <strain evidence="1 2">PP31</strain>
    </source>
</reference>
<evidence type="ECO:0000313" key="2">
    <source>
        <dbReference type="Proteomes" id="UP000427769"/>
    </source>
</evidence>